<evidence type="ECO:0000313" key="3">
    <source>
        <dbReference type="Proteomes" id="UP000186040"/>
    </source>
</evidence>
<organism evidence="2 3">
    <name type="scientific">Actinokineospora bangkokensis</name>
    <dbReference type="NCBI Taxonomy" id="1193682"/>
    <lineage>
        <taxon>Bacteria</taxon>
        <taxon>Bacillati</taxon>
        <taxon>Actinomycetota</taxon>
        <taxon>Actinomycetes</taxon>
        <taxon>Pseudonocardiales</taxon>
        <taxon>Pseudonocardiaceae</taxon>
        <taxon>Actinokineospora</taxon>
    </lineage>
</organism>
<keyword evidence="3" id="KW-1185">Reference proteome</keyword>
<comment type="caution">
    <text evidence="2">The sequence shown here is derived from an EMBL/GenBank/DDBJ whole genome shotgun (WGS) entry which is preliminary data.</text>
</comment>
<accession>A0A1Q9LC17</accession>
<evidence type="ECO:0000313" key="2">
    <source>
        <dbReference type="EMBL" id="OLR89559.1"/>
    </source>
</evidence>
<sequence>MVKMLCRMLGWITFSGSFGVRRVRSPRTSSSAAMDRNVHSPVAYAWNAQQISSARSSSTTTVRTSRPSSLSLPVLR</sequence>
<dbReference type="EMBL" id="MKQR01000032">
    <property type="protein sequence ID" value="OLR89559.1"/>
    <property type="molecule type" value="Genomic_DNA"/>
</dbReference>
<name>A0A1Q9LC17_9PSEU</name>
<dbReference type="AlphaFoldDB" id="A0A1Q9LC17"/>
<proteinExistence type="predicted"/>
<protein>
    <submittedName>
        <fullName evidence="2">Uncharacterized protein</fullName>
    </submittedName>
</protein>
<gene>
    <name evidence="2" type="ORF">BJP25_05640</name>
</gene>
<dbReference type="RefSeq" id="WP_158075739.1">
    <property type="nucleotide sequence ID" value="NZ_MKQR01000032.1"/>
</dbReference>
<reference evidence="2 3" key="1">
    <citation type="submission" date="2016-10" db="EMBL/GenBank/DDBJ databases">
        <title>The Draft Genome Sequence of Actinokineospora bangkokensis 44EHWT reveals the biosynthetic pathway of antifungal compounds Thailandins with unusual extender unit butylmalonyl-CoA.</title>
        <authorList>
            <person name="Greule A."/>
            <person name="Intra B."/>
            <person name="Flemming S."/>
            <person name="Rommel M.G."/>
            <person name="Panbangred W."/>
            <person name="Bechthold A."/>
        </authorList>
    </citation>
    <scope>NUCLEOTIDE SEQUENCE [LARGE SCALE GENOMIC DNA]</scope>
    <source>
        <strain evidence="2 3">44EHW</strain>
    </source>
</reference>
<feature type="region of interest" description="Disordered" evidence="1">
    <location>
        <begin position="53"/>
        <end position="76"/>
    </location>
</feature>
<evidence type="ECO:0000256" key="1">
    <source>
        <dbReference type="SAM" id="MobiDB-lite"/>
    </source>
</evidence>
<dbReference type="Proteomes" id="UP000186040">
    <property type="component" value="Unassembled WGS sequence"/>
</dbReference>